<dbReference type="RefSeq" id="XP_022493293.1">
    <property type="nucleotide sequence ID" value="XM_022626185.1"/>
</dbReference>
<evidence type="ECO:0000313" key="2">
    <source>
        <dbReference type="EMBL" id="OGE57870.1"/>
    </source>
</evidence>
<sequence>MGSTDFANRPVEPRQQQSTMKWQQSKTNLINRSSGVCG</sequence>
<name>A0A1F5LXI5_PENAI</name>
<feature type="compositionally biased region" description="Polar residues" evidence="1">
    <location>
        <begin position="14"/>
        <end position="38"/>
    </location>
</feature>
<gene>
    <name evidence="2" type="ORF">PENARI_c001G00759</name>
</gene>
<keyword evidence="3" id="KW-1185">Reference proteome</keyword>
<proteinExistence type="predicted"/>
<dbReference type="GeneID" id="34570919"/>
<organism evidence="2 3">
    <name type="scientific">Penicillium arizonense</name>
    <dbReference type="NCBI Taxonomy" id="1835702"/>
    <lineage>
        <taxon>Eukaryota</taxon>
        <taxon>Fungi</taxon>
        <taxon>Dikarya</taxon>
        <taxon>Ascomycota</taxon>
        <taxon>Pezizomycotina</taxon>
        <taxon>Eurotiomycetes</taxon>
        <taxon>Eurotiomycetidae</taxon>
        <taxon>Eurotiales</taxon>
        <taxon>Aspergillaceae</taxon>
        <taxon>Penicillium</taxon>
    </lineage>
</organism>
<dbReference type="AlphaFoldDB" id="A0A1F5LXI5"/>
<reference evidence="2 3" key="1">
    <citation type="journal article" date="2016" name="Sci. Rep.">
        <title>Penicillium arizonense, a new, genome sequenced fungal species, reveals a high chemical diversity in secreted metabolites.</title>
        <authorList>
            <person name="Grijseels S."/>
            <person name="Nielsen J.C."/>
            <person name="Randelovic M."/>
            <person name="Nielsen J."/>
            <person name="Nielsen K.F."/>
            <person name="Workman M."/>
            <person name="Frisvad J.C."/>
        </authorList>
    </citation>
    <scope>NUCLEOTIDE SEQUENCE [LARGE SCALE GENOMIC DNA]</scope>
    <source>
        <strain evidence="2 3">CBS 141311</strain>
    </source>
</reference>
<accession>A0A1F5LXI5</accession>
<dbReference type="Proteomes" id="UP000177622">
    <property type="component" value="Unassembled WGS sequence"/>
</dbReference>
<evidence type="ECO:0000256" key="1">
    <source>
        <dbReference type="SAM" id="MobiDB-lite"/>
    </source>
</evidence>
<feature type="region of interest" description="Disordered" evidence="1">
    <location>
        <begin position="1"/>
        <end position="38"/>
    </location>
</feature>
<comment type="caution">
    <text evidence="2">The sequence shown here is derived from an EMBL/GenBank/DDBJ whole genome shotgun (WGS) entry which is preliminary data.</text>
</comment>
<dbReference type="EMBL" id="LXJU01000001">
    <property type="protein sequence ID" value="OGE57870.1"/>
    <property type="molecule type" value="Genomic_DNA"/>
</dbReference>
<protein>
    <submittedName>
        <fullName evidence="2">Uncharacterized protein</fullName>
    </submittedName>
</protein>
<evidence type="ECO:0000313" key="3">
    <source>
        <dbReference type="Proteomes" id="UP000177622"/>
    </source>
</evidence>